<evidence type="ECO:0000313" key="1">
    <source>
        <dbReference type="EMBL" id="CAB4619973.1"/>
    </source>
</evidence>
<dbReference type="EMBL" id="CAFBMO010000043">
    <property type="protein sequence ID" value="CAB4910292.1"/>
    <property type="molecule type" value="Genomic_DNA"/>
</dbReference>
<evidence type="ECO:0000313" key="2">
    <source>
        <dbReference type="EMBL" id="CAB4910292.1"/>
    </source>
</evidence>
<proteinExistence type="predicted"/>
<gene>
    <name evidence="1" type="ORF">UFOPK1908_00693</name>
    <name evidence="2" type="ORF">UFOPK3576_01063</name>
</gene>
<name>A0A6J7GR14_9ZZZZ</name>
<dbReference type="AlphaFoldDB" id="A0A6J7GR14"/>
<sequence length="134" mass="14160">MRKRSAILTASAIALVAVTLNGCSSSEPSTPNLVGTWSGNYAFPSITNGVEKSPLTITINRQEGPLLWGTETWVDKGKTLKADLVGSLAPEGNQVTLAIAGGSFNGFVQDNTMSLQFVLTLNPPTAFYVTVTKQ</sequence>
<organism evidence="2">
    <name type="scientific">freshwater metagenome</name>
    <dbReference type="NCBI Taxonomy" id="449393"/>
    <lineage>
        <taxon>unclassified sequences</taxon>
        <taxon>metagenomes</taxon>
        <taxon>ecological metagenomes</taxon>
    </lineage>
</organism>
<protein>
    <submittedName>
        <fullName evidence="2">Unannotated protein</fullName>
    </submittedName>
</protein>
<reference evidence="2" key="1">
    <citation type="submission" date="2020-05" db="EMBL/GenBank/DDBJ databases">
        <authorList>
            <person name="Chiriac C."/>
            <person name="Salcher M."/>
            <person name="Ghai R."/>
            <person name="Kavagutti S V."/>
        </authorList>
    </citation>
    <scope>NUCLEOTIDE SEQUENCE</scope>
</reference>
<dbReference type="EMBL" id="CAEZVB010000024">
    <property type="protein sequence ID" value="CAB4619973.1"/>
    <property type="molecule type" value="Genomic_DNA"/>
</dbReference>
<accession>A0A6J7GR14</accession>